<reference evidence="12" key="1">
    <citation type="submission" date="2021-02" db="EMBL/GenBank/DDBJ databases">
        <authorList>
            <person name="Nowell W R."/>
        </authorList>
    </citation>
    <scope>NUCLEOTIDE SEQUENCE</scope>
    <source>
        <strain evidence="12">Ploen Becks lab</strain>
    </source>
</reference>
<dbReference type="GO" id="GO:0006006">
    <property type="term" value="P:glucose metabolic process"/>
    <property type="evidence" value="ECO:0007669"/>
    <property type="project" value="TreeGrafter"/>
</dbReference>
<dbReference type="EMBL" id="CAJNOC010006156">
    <property type="protein sequence ID" value="CAF1071452.1"/>
    <property type="molecule type" value="Genomic_DNA"/>
</dbReference>
<keyword evidence="6 8" id="KW-0119">Carbohydrate metabolism</keyword>
<accession>A0A814LX22</accession>
<dbReference type="PANTHER" id="PTHR10091:SF0">
    <property type="entry name" value="GALACTOSE MUTAROTASE"/>
    <property type="match status" value="1"/>
</dbReference>
<evidence type="ECO:0000256" key="11">
    <source>
        <dbReference type="PIRSR" id="PIRSR005096-3"/>
    </source>
</evidence>
<sequence length="349" mass="39146">MSQIVIEESLFGKLSNKQNVKKYKMTNQNGFSVSLISYGASIQAVHVKDKNGQVVNVALGFDTLEEYLANSYFGSTVGRVANRISNAEFNLNGIVHNLEKNEGKNNHHGGSSSLAYQNWASTIVDNYVKFSYVSPDGEGGFPGEVWFDAIYRLEENENILLIEYKAITDKPTPVSLTNHFFFNLNGHDSNETIRNHLIRINSDKILEMNSDNTVTGKVIPVESTKNDLRNYTLLSDRIEKDVKWPENGFDNFFISNDSSSDLKELASVKNPSNGIKFDLKSNQLGLFFYSGNFLDIKTSSGANYNMHHGFCLEAHNYPDSVNQESFPSCILNPDIEYSHITSLAFSIEN</sequence>
<dbReference type="NCBIfam" id="NF008277">
    <property type="entry name" value="PRK11055.1"/>
    <property type="match status" value="1"/>
</dbReference>
<proteinExistence type="inferred from homology"/>
<dbReference type="UniPathway" id="UPA00214"/>
<comment type="catalytic activity">
    <reaction evidence="8">
        <text>alpha-D-glucose = beta-D-glucose</text>
        <dbReference type="Rhea" id="RHEA:10264"/>
        <dbReference type="ChEBI" id="CHEBI:15903"/>
        <dbReference type="ChEBI" id="CHEBI:17925"/>
        <dbReference type="EC" id="5.1.3.3"/>
    </reaction>
</comment>
<comment type="function">
    <text evidence="7">Mutarotase that catalyzes the interconversion of beta-D-galactose and alpha-D-galactose during galactose metabolism. Beta-D-galactose is metabolized in the liver into glucose 1-phosphate, the primary metabolic fuel, by the action of four enzymes that constitute the Leloir pathway: GALM, GALK1 (galactokinase), GALT (galactose-1-phosphate uridylyltransferase) and GALE (UDP-galactose-4'-epimerase). Involved in the maintenance of the equilibrium between the beta- and alpha-anomers of galactose, therefore ensuring a sufficient supply of the alpha-anomer for GALK1. Also active on D-glucose although shows a preference for galactose over glucose.</text>
</comment>
<evidence type="ECO:0000256" key="4">
    <source>
        <dbReference type="ARBA" id="ARBA00006206"/>
    </source>
</evidence>
<comment type="catalytic activity">
    <reaction evidence="1">
        <text>alpha-D-galactose = beta-D-galactose</text>
        <dbReference type="Rhea" id="RHEA:28675"/>
        <dbReference type="ChEBI" id="CHEBI:27667"/>
        <dbReference type="ChEBI" id="CHEBI:28061"/>
        <dbReference type="EC" id="5.1.3.3"/>
    </reaction>
    <physiologicalReaction direction="right-to-left" evidence="1">
        <dbReference type="Rhea" id="RHEA:28677"/>
    </physiologicalReaction>
</comment>
<evidence type="ECO:0000256" key="5">
    <source>
        <dbReference type="ARBA" id="ARBA00023235"/>
    </source>
</evidence>
<dbReference type="InterPro" id="IPR014718">
    <property type="entry name" value="GH-type_carb-bd"/>
</dbReference>
<evidence type="ECO:0000256" key="6">
    <source>
        <dbReference type="ARBA" id="ARBA00023277"/>
    </source>
</evidence>
<feature type="binding site" evidence="10">
    <location>
        <position position="250"/>
    </location>
    <ligand>
        <name>beta-D-galactose</name>
        <dbReference type="ChEBI" id="CHEBI:27667"/>
    </ligand>
</feature>
<dbReference type="SUPFAM" id="SSF74650">
    <property type="entry name" value="Galactose mutarotase-like"/>
    <property type="match status" value="1"/>
</dbReference>
<organism evidence="12 13">
    <name type="scientific">Brachionus calyciflorus</name>
    <dbReference type="NCBI Taxonomy" id="104777"/>
    <lineage>
        <taxon>Eukaryota</taxon>
        <taxon>Metazoa</taxon>
        <taxon>Spiralia</taxon>
        <taxon>Gnathifera</taxon>
        <taxon>Rotifera</taxon>
        <taxon>Eurotatoria</taxon>
        <taxon>Monogononta</taxon>
        <taxon>Pseudotrocha</taxon>
        <taxon>Ploima</taxon>
        <taxon>Brachionidae</taxon>
        <taxon>Brachionus</taxon>
    </lineage>
</organism>
<dbReference type="Gene3D" id="2.70.98.10">
    <property type="match status" value="1"/>
</dbReference>
<dbReference type="GO" id="GO:0030246">
    <property type="term" value="F:carbohydrate binding"/>
    <property type="evidence" value="ECO:0007669"/>
    <property type="project" value="InterPro"/>
</dbReference>
<keyword evidence="5 8" id="KW-0413">Isomerase</keyword>
<dbReference type="GO" id="GO:0004034">
    <property type="term" value="F:aldose 1-epimerase activity"/>
    <property type="evidence" value="ECO:0007669"/>
    <property type="project" value="UniProtKB-EC"/>
</dbReference>
<dbReference type="EC" id="5.1.3.3" evidence="8"/>
<comment type="caution">
    <text evidence="12">The sequence shown here is derived from an EMBL/GenBank/DDBJ whole genome shotgun (WGS) entry which is preliminary data.</text>
</comment>
<evidence type="ECO:0000256" key="7">
    <source>
        <dbReference type="ARBA" id="ARBA00045743"/>
    </source>
</evidence>
<protein>
    <recommendedName>
        <fullName evidence="8">Aldose 1-epimerase</fullName>
        <ecNumber evidence="8">5.1.3.3</ecNumber>
    </recommendedName>
</protein>
<dbReference type="PIRSF" id="PIRSF005096">
    <property type="entry name" value="GALM"/>
    <property type="match status" value="1"/>
</dbReference>
<evidence type="ECO:0000256" key="1">
    <source>
        <dbReference type="ARBA" id="ARBA00001712"/>
    </source>
</evidence>
<dbReference type="InterPro" id="IPR011013">
    <property type="entry name" value="Gal_mutarotase_sf_dom"/>
</dbReference>
<dbReference type="PANTHER" id="PTHR10091">
    <property type="entry name" value="ALDOSE-1-EPIMERASE"/>
    <property type="match status" value="1"/>
</dbReference>
<dbReference type="InterPro" id="IPR015443">
    <property type="entry name" value="Aldose_1-epimerase"/>
</dbReference>
<dbReference type="UniPathway" id="UPA00242"/>
<dbReference type="InterPro" id="IPR047215">
    <property type="entry name" value="Galactose_mutarotase-like"/>
</dbReference>
<evidence type="ECO:0000256" key="9">
    <source>
        <dbReference type="PIRSR" id="PIRSR005096-1"/>
    </source>
</evidence>
<dbReference type="InterPro" id="IPR008183">
    <property type="entry name" value="Aldose_1/G6P_1-epimerase"/>
</dbReference>
<evidence type="ECO:0000313" key="12">
    <source>
        <dbReference type="EMBL" id="CAF1071452.1"/>
    </source>
</evidence>
<dbReference type="OrthoDB" id="274691at2759"/>
<dbReference type="GO" id="GO:0033499">
    <property type="term" value="P:galactose catabolic process via UDP-galactose, Leloir pathway"/>
    <property type="evidence" value="ECO:0007669"/>
    <property type="project" value="TreeGrafter"/>
</dbReference>
<feature type="active site" description="Proton donor" evidence="9">
    <location>
        <position position="179"/>
    </location>
</feature>
<feature type="binding site" evidence="11">
    <location>
        <begin position="82"/>
        <end position="83"/>
    </location>
    <ligand>
        <name>beta-D-galactose</name>
        <dbReference type="ChEBI" id="CHEBI:27667"/>
    </ligand>
</feature>
<dbReference type="AlphaFoldDB" id="A0A814LX22"/>
<evidence type="ECO:0000256" key="2">
    <source>
        <dbReference type="ARBA" id="ARBA00004947"/>
    </source>
</evidence>
<keyword evidence="13" id="KW-1185">Reference proteome</keyword>
<dbReference type="Proteomes" id="UP000663879">
    <property type="component" value="Unassembled WGS sequence"/>
</dbReference>
<gene>
    <name evidence="12" type="ORF">OXX778_LOCUS19747</name>
</gene>
<name>A0A814LX22_9BILA</name>
<evidence type="ECO:0000256" key="10">
    <source>
        <dbReference type="PIRSR" id="PIRSR005096-2"/>
    </source>
</evidence>
<evidence type="ECO:0000313" key="13">
    <source>
        <dbReference type="Proteomes" id="UP000663879"/>
    </source>
</evidence>
<comment type="pathway">
    <text evidence="3 8">Carbohydrate metabolism; hexose metabolism.</text>
</comment>
<dbReference type="CDD" id="cd09019">
    <property type="entry name" value="galactose_mutarotase_like"/>
    <property type="match status" value="1"/>
</dbReference>
<feature type="active site" description="Proton acceptor" evidence="9">
    <location>
        <position position="313"/>
    </location>
</feature>
<dbReference type="Pfam" id="PF01263">
    <property type="entry name" value="Aldose_epim"/>
    <property type="match status" value="1"/>
</dbReference>
<evidence type="ECO:0000256" key="3">
    <source>
        <dbReference type="ARBA" id="ARBA00005028"/>
    </source>
</evidence>
<comment type="similarity">
    <text evidence="4 8">Belongs to the aldose epimerase family.</text>
</comment>
<comment type="pathway">
    <text evidence="2">Carbohydrate metabolism; galactose metabolism.</text>
</comment>
<evidence type="ECO:0000256" key="8">
    <source>
        <dbReference type="PIRNR" id="PIRNR005096"/>
    </source>
</evidence>